<comment type="caution">
    <text evidence="2">The sequence shown here is derived from an EMBL/GenBank/DDBJ whole genome shotgun (WGS) entry which is preliminary data.</text>
</comment>
<dbReference type="AlphaFoldDB" id="A0A9W6PWF7"/>
<dbReference type="GO" id="GO:0008270">
    <property type="term" value="F:zinc ion binding"/>
    <property type="evidence" value="ECO:0007669"/>
    <property type="project" value="InterPro"/>
</dbReference>
<dbReference type="EMBL" id="BSRZ01000005">
    <property type="protein sequence ID" value="GLW64314.1"/>
    <property type="molecule type" value="Genomic_DNA"/>
</dbReference>
<keyword evidence="3" id="KW-1185">Reference proteome</keyword>
<dbReference type="InterPro" id="IPR058813">
    <property type="entry name" value="DNA-SBD_ScoMcrA"/>
</dbReference>
<dbReference type="InterPro" id="IPR003615">
    <property type="entry name" value="HNH_nuc"/>
</dbReference>
<proteinExistence type="predicted"/>
<dbReference type="Pfam" id="PF01844">
    <property type="entry name" value="HNH"/>
    <property type="match status" value="1"/>
</dbReference>
<dbReference type="RefSeq" id="WP_217998444.1">
    <property type="nucleotide sequence ID" value="NZ_BSRZ01000005.1"/>
</dbReference>
<evidence type="ECO:0000259" key="1">
    <source>
        <dbReference type="SMART" id="SM00507"/>
    </source>
</evidence>
<feature type="domain" description="HNH nuclease" evidence="1">
    <location>
        <begin position="208"/>
        <end position="269"/>
    </location>
</feature>
<dbReference type="GO" id="GO:0004519">
    <property type="term" value="F:endonuclease activity"/>
    <property type="evidence" value="ECO:0007669"/>
    <property type="project" value="InterPro"/>
</dbReference>
<reference evidence="2" key="1">
    <citation type="submission" date="2023-02" db="EMBL/GenBank/DDBJ databases">
        <title>Actinomadura rubrobrunea NBRC 14622.</title>
        <authorList>
            <person name="Ichikawa N."/>
            <person name="Sato H."/>
            <person name="Tonouchi N."/>
        </authorList>
    </citation>
    <scope>NUCLEOTIDE SEQUENCE</scope>
    <source>
        <strain evidence="2">NBRC 14622</strain>
    </source>
</reference>
<gene>
    <name evidence="2" type="ORF">Arub01_25580</name>
</gene>
<dbReference type="SMART" id="SM00507">
    <property type="entry name" value="HNHc"/>
    <property type="match status" value="1"/>
</dbReference>
<evidence type="ECO:0000313" key="2">
    <source>
        <dbReference type="EMBL" id="GLW64314.1"/>
    </source>
</evidence>
<dbReference type="GO" id="GO:0003676">
    <property type="term" value="F:nucleic acid binding"/>
    <property type="evidence" value="ECO:0007669"/>
    <property type="project" value="InterPro"/>
</dbReference>
<sequence>MNPTHHERLLNAVKNLKVAGTPDGPARHQPLTLLWAMGRVAHHRPRLVAWRDCHAELRALFREYGQPSSRPRPEFPWLALYRTDLWELHGHTGNVPTASGEPIKWMERHNPYGGLTAWAYELVDTSEESRAAVIDEIGHRFFNGTCPEQLLKDVGLLATASPVRQPAQPPSPVEEYLRLVQLVEAAEARGDHNRTTTSTREQPVRSDAARKAVLIRSRGRCENPLCTGQPNDVTDGGDPILEVDHIDDRAGWGRDHPENMIALCPNCHAIKTRGRSRDRLRPLLRTEAQARHEALRTQRRVNV</sequence>
<dbReference type="Proteomes" id="UP001165124">
    <property type="component" value="Unassembled WGS sequence"/>
</dbReference>
<dbReference type="Pfam" id="PF26340">
    <property type="entry name" value="DNA-SBD_ScoMcrA"/>
    <property type="match status" value="1"/>
</dbReference>
<dbReference type="CDD" id="cd00085">
    <property type="entry name" value="HNHc"/>
    <property type="match status" value="1"/>
</dbReference>
<organism evidence="2 3">
    <name type="scientific">Actinomadura rubrobrunea</name>
    <dbReference type="NCBI Taxonomy" id="115335"/>
    <lineage>
        <taxon>Bacteria</taxon>
        <taxon>Bacillati</taxon>
        <taxon>Actinomycetota</taxon>
        <taxon>Actinomycetes</taxon>
        <taxon>Streptosporangiales</taxon>
        <taxon>Thermomonosporaceae</taxon>
        <taxon>Actinomadura</taxon>
    </lineage>
</organism>
<name>A0A9W6PWF7_9ACTN</name>
<dbReference type="Gene3D" id="1.10.30.50">
    <property type="match status" value="1"/>
</dbReference>
<protein>
    <recommendedName>
        <fullName evidence="1">HNH nuclease domain-containing protein</fullName>
    </recommendedName>
</protein>
<evidence type="ECO:0000313" key="3">
    <source>
        <dbReference type="Proteomes" id="UP001165124"/>
    </source>
</evidence>
<dbReference type="InterPro" id="IPR002711">
    <property type="entry name" value="HNH"/>
</dbReference>
<accession>A0A9W6PWF7</accession>